<dbReference type="GO" id="GO:0003677">
    <property type="term" value="F:DNA binding"/>
    <property type="evidence" value="ECO:0007669"/>
    <property type="project" value="UniProtKB-KW"/>
</dbReference>
<dbReference type="KEGG" id="lack:FLP15_06390"/>
<evidence type="ECO:0000313" key="1">
    <source>
        <dbReference type="EMBL" id="QDK70846.1"/>
    </source>
</evidence>
<dbReference type="InterPro" id="IPR009078">
    <property type="entry name" value="Ferritin-like_SF"/>
</dbReference>
<sequence length="182" mass="21249">MKKESTIEEKYEAELIKAEHDHHQPTAGAMASHVLSNLFIEQVKLMQAVLYAKHRENRATFKQLEEKEQAYFYNISEQLLDVGEVIPTTMDEFTKYAKFINESAKFKYEEDELRIENLIQDFMSQNLFITRAIKLATKEEKFPLEQALVELLGFNQHTIRVLASDLGKTLQDFIDEDEDDVL</sequence>
<name>A0A514Z8D3_9LACT</name>
<dbReference type="RefSeq" id="WP_142766423.1">
    <property type="nucleotide sequence ID" value="NZ_CP041356.1"/>
</dbReference>
<accession>A0A514Z8D3</accession>
<reference evidence="1 2" key="1">
    <citation type="submission" date="2019-07" db="EMBL/GenBank/DDBJ databases">
        <title>Genome sequencing of KACC 19320.</title>
        <authorList>
            <person name="Heo J."/>
            <person name="Kim S.-J."/>
            <person name="Kim J.-S."/>
            <person name="Hong S.-B."/>
            <person name="Kwon S.-W."/>
        </authorList>
    </citation>
    <scope>NUCLEOTIDE SEQUENCE [LARGE SCALE GENOMIC DNA]</scope>
    <source>
        <strain evidence="1 2">KACC 19320</strain>
    </source>
</reference>
<dbReference type="EMBL" id="CP041356">
    <property type="protein sequence ID" value="QDK70846.1"/>
    <property type="molecule type" value="Genomic_DNA"/>
</dbReference>
<dbReference type="Proteomes" id="UP000315128">
    <property type="component" value="Chromosome"/>
</dbReference>
<evidence type="ECO:0000313" key="2">
    <source>
        <dbReference type="Proteomes" id="UP000315128"/>
    </source>
</evidence>
<keyword evidence="1" id="KW-0238">DNA-binding</keyword>
<keyword evidence="2" id="KW-1185">Reference proteome</keyword>
<dbReference type="Gene3D" id="1.20.1260.10">
    <property type="match status" value="1"/>
</dbReference>
<dbReference type="InterPro" id="IPR012347">
    <property type="entry name" value="Ferritin-like"/>
</dbReference>
<organism evidence="1 2">
    <name type="scientific">Lactococcus protaetiae</name>
    <dbReference type="NCBI Taxonomy" id="2592653"/>
    <lineage>
        <taxon>Bacteria</taxon>
        <taxon>Bacillati</taxon>
        <taxon>Bacillota</taxon>
        <taxon>Bacilli</taxon>
        <taxon>Lactobacillales</taxon>
        <taxon>Streptococcaceae</taxon>
        <taxon>Lactococcus</taxon>
    </lineage>
</organism>
<dbReference type="OrthoDB" id="9797023at2"/>
<dbReference type="AlphaFoldDB" id="A0A514Z8D3"/>
<gene>
    <name evidence="1" type="ORF">FLP15_06390</name>
</gene>
<protein>
    <submittedName>
        <fullName evidence="1">DNA-binding protein</fullName>
    </submittedName>
</protein>
<proteinExistence type="predicted"/>
<dbReference type="SUPFAM" id="SSF47240">
    <property type="entry name" value="Ferritin-like"/>
    <property type="match status" value="1"/>
</dbReference>